<feature type="compositionally biased region" description="Low complexity" evidence="1">
    <location>
        <begin position="89"/>
        <end position="107"/>
    </location>
</feature>
<protein>
    <submittedName>
        <fullName evidence="2">Uncharacterized protein</fullName>
    </submittedName>
</protein>
<dbReference type="RefSeq" id="WP_035324789.1">
    <property type="nucleotide sequence ID" value="NZ_CP015125.1"/>
</dbReference>
<organism evidence="2 3">
    <name type="scientific">Dokdonia donghaensis DSW-1</name>
    <dbReference type="NCBI Taxonomy" id="1300343"/>
    <lineage>
        <taxon>Bacteria</taxon>
        <taxon>Pseudomonadati</taxon>
        <taxon>Bacteroidota</taxon>
        <taxon>Flavobacteriia</taxon>
        <taxon>Flavobacteriales</taxon>
        <taxon>Flavobacteriaceae</taxon>
        <taxon>Dokdonia</taxon>
    </lineage>
</organism>
<sequence length="107" mass="12046">MKPMKDTSNKLTAEKTDTTYNSDVTPEDLKVLGQDFENNIRQDGGDDVALTNRTEKVDFSGKDLDVPGRKQASKKTTNHIKDEENMLYSQGGESNENLEEQSSQYIK</sequence>
<dbReference type="KEGG" id="ddo:I597_2117"/>
<comment type="caution">
    <text evidence="2">The sequence shown here is derived from an EMBL/GenBank/DDBJ whole genome shotgun (WGS) entry which is preliminary data.</text>
</comment>
<accession>A0A0A2GTC3</accession>
<name>A0A0A2GTC3_9FLAO</name>
<feature type="compositionally biased region" description="Basic and acidic residues" evidence="1">
    <location>
        <begin position="59"/>
        <end position="68"/>
    </location>
</feature>
<evidence type="ECO:0000313" key="3">
    <source>
        <dbReference type="Proteomes" id="UP000030140"/>
    </source>
</evidence>
<dbReference type="PATRIC" id="fig|1300343.5.peg.2133"/>
<feature type="region of interest" description="Disordered" evidence="1">
    <location>
        <begin position="59"/>
        <end position="107"/>
    </location>
</feature>
<feature type="compositionally biased region" description="Basic and acidic residues" evidence="1">
    <location>
        <begin position="1"/>
        <end position="17"/>
    </location>
</feature>
<gene>
    <name evidence="2" type="ORF">NV36_02080</name>
</gene>
<evidence type="ECO:0000313" key="2">
    <source>
        <dbReference type="EMBL" id="KGO05753.1"/>
    </source>
</evidence>
<proteinExistence type="predicted"/>
<evidence type="ECO:0000256" key="1">
    <source>
        <dbReference type="SAM" id="MobiDB-lite"/>
    </source>
</evidence>
<keyword evidence="3" id="KW-1185">Reference proteome</keyword>
<feature type="region of interest" description="Disordered" evidence="1">
    <location>
        <begin position="1"/>
        <end position="26"/>
    </location>
</feature>
<dbReference type="EMBL" id="JSAQ01000001">
    <property type="protein sequence ID" value="KGO05753.1"/>
    <property type="molecule type" value="Genomic_DNA"/>
</dbReference>
<dbReference type="OrthoDB" id="1453481at2"/>
<dbReference type="Proteomes" id="UP000030140">
    <property type="component" value="Unassembled WGS sequence"/>
</dbReference>
<reference evidence="2 3" key="1">
    <citation type="submission" date="2014-10" db="EMBL/GenBank/DDBJ databases">
        <title>Draft genome sequence of the proteorhodopsin-containing marine bacterium Dokdonia donghaensis.</title>
        <authorList>
            <person name="Gomez-Consarnau L."/>
            <person name="Gonzalez J.M."/>
            <person name="Riedel T."/>
            <person name="Jaenicke S."/>
            <person name="Wagner-Doebler I."/>
            <person name="Fuhrman J.A."/>
        </authorList>
    </citation>
    <scope>NUCLEOTIDE SEQUENCE [LARGE SCALE GENOMIC DNA]</scope>
    <source>
        <strain evidence="2 3">DSW-1</strain>
    </source>
</reference>
<dbReference type="AlphaFoldDB" id="A0A0A2GTC3"/>